<dbReference type="AlphaFoldDB" id="A0A1A7R4K2"/>
<dbReference type="STRING" id="49280.A9996_00180"/>
<dbReference type="PROSITE" id="PS00041">
    <property type="entry name" value="HTH_ARAC_FAMILY_1"/>
    <property type="match status" value="1"/>
</dbReference>
<evidence type="ECO:0000256" key="1">
    <source>
        <dbReference type="ARBA" id="ARBA00023015"/>
    </source>
</evidence>
<keyword evidence="1" id="KW-0805">Transcription regulation</keyword>
<dbReference type="OrthoDB" id="9779074at2"/>
<gene>
    <name evidence="5" type="ORF">LX77_02695</name>
</gene>
<dbReference type="InterPro" id="IPR018060">
    <property type="entry name" value="HTH_AraC"/>
</dbReference>
<comment type="caution">
    <text evidence="5">The sequence shown here is derived from an EMBL/GenBank/DDBJ whole genome shotgun (WGS) entry which is preliminary data.</text>
</comment>
<evidence type="ECO:0000256" key="3">
    <source>
        <dbReference type="ARBA" id="ARBA00023163"/>
    </source>
</evidence>
<sequence>MNTKERKAQEAYLNVSKSSKKNFLLAFQYLMVDQKRFLDSELTLSTVASELNVSQGHLSRIINSSLGMSFNDYVNTLRVKEAKTFLGVMANSVENIMNIATKSGFNSKSTFYASFKKLTGLTPYQFKNKHINKSEIMI</sequence>
<dbReference type="EMBL" id="QLLQ01000011">
    <property type="protein sequence ID" value="RAJ22037.1"/>
    <property type="molecule type" value="Genomic_DNA"/>
</dbReference>
<dbReference type="Pfam" id="PF12833">
    <property type="entry name" value="HTH_18"/>
    <property type="match status" value="1"/>
</dbReference>
<dbReference type="InterPro" id="IPR020449">
    <property type="entry name" value="Tscrpt_reg_AraC-type_HTH"/>
</dbReference>
<evidence type="ECO:0000256" key="2">
    <source>
        <dbReference type="ARBA" id="ARBA00023125"/>
    </source>
</evidence>
<evidence type="ECO:0000259" key="4">
    <source>
        <dbReference type="PROSITE" id="PS01124"/>
    </source>
</evidence>
<keyword evidence="2 5" id="KW-0238">DNA-binding</keyword>
<dbReference type="PANTHER" id="PTHR43280:SF29">
    <property type="entry name" value="ARAC-FAMILY TRANSCRIPTIONAL REGULATOR"/>
    <property type="match status" value="1"/>
</dbReference>
<evidence type="ECO:0000313" key="5">
    <source>
        <dbReference type="EMBL" id="RAJ22037.1"/>
    </source>
</evidence>
<accession>A0A1A7R4K2</accession>
<dbReference type="GO" id="GO:0003700">
    <property type="term" value="F:DNA-binding transcription factor activity"/>
    <property type="evidence" value="ECO:0007669"/>
    <property type="project" value="InterPro"/>
</dbReference>
<dbReference type="SUPFAM" id="SSF46689">
    <property type="entry name" value="Homeodomain-like"/>
    <property type="match status" value="1"/>
</dbReference>
<dbReference type="SMART" id="SM00342">
    <property type="entry name" value="HTH_ARAC"/>
    <property type="match status" value="1"/>
</dbReference>
<dbReference type="PRINTS" id="PR00032">
    <property type="entry name" value="HTHARAC"/>
</dbReference>
<organism evidence="5 6">
    <name type="scientific">Gelidibacter algens</name>
    <dbReference type="NCBI Taxonomy" id="49280"/>
    <lineage>
        <taxon>Bacteria</taxon>
        <taxon>Pseudomonadati</taxon>
        <taxon>Bacteroidota</taxon>
        <taxon>Flavobacteriia</taxon>
        <taxon>Flavobacteriales</taxon>
        <taxon>Flavobacteriaceae</taxon>
        <taxon>Gelidibacter</taxon>
    </lineage>
</organism>
<dbReference type="GO" id="GO:0043565">
    <property type="term" value="F:sequence-specific DNA binding"/>
    <property type="evidence" value="ECO:0007669"/>
    <property type="project" value="InterPro"/>
</dbReference>
<protein>
    <submittedName>
        <fullName evidence="5">AraC-like DNA-binding protein</fullName>
    </submittedName>
</protein>
<proteinExistence type="predicted"/>
<dbReference type="RefSeq" id="WP_066429521.1">
    <property type="nucleotide sequence ID" value="NZ_LZRN01000001.1"/>
</dbReference>
<name>A0A1A7R4K2_9FLAO</name>
<evidence type="ECO:0000313" key="6">
    <source>
        <dbReference type="Proteomes" id="UP000248987"/>
    </source>
</evidence>
<keyword evidence="3" id="KW-0804">Transcription</keyword>
<dbReference type="Gene3D" id="1.10.10.60">
    <property type="entry name" value="Homeodomain-like"/>
    <property type="match status" value="2"/>
</dbReference>
<keyword evidence="6" id="KW-1185">Reference proteome</keyword>
<feature type="domain" description="HTH araC/xylS-type" evidence="4">
    <location>
        <begin position="28"/>
        <end position="129"/>
    </location>
</feature>
<reference evidence="5 6" key="1">
    <citation type="submission" date="2018-06" db="EMBL/GenBank/DDBJ databases">
        <title>Genomic Encyclopedia of Archaeal and Bacterial Type Strains, Phase II (KMG-II): from individual species to whole genera.</title>
        <authorList>
            <person name="Goeker M."/>
        </authorList>
    </citation>
    <scope>NUCLEOTIDE SEQUENCE [LARGE SCALE GENOMIC DNA]</scope>
    <source>
        <strain evidence="5 6">DSM 12408</strain>
    </source>
</reference>
<dbReference type="InterPro" id="IPR009057">
    <property type="entry name" value="Homeodomain-like_sf"/>
</dbReference>
<dbReference type="PROSITE" id="PS01124">
    <property type="entry name" value="HTH_ARAC_FAMILY_2"/>
    <property type="match status" value="1"/>
</dbReference>
<dbReference type="InterPro" id="IPR018062">
    <property type="entry name" value="HTH_AraC-typ_CS"/>
</dbReference>
<dbReference type="Proteomes" id="UP000248987">
    <property type="component" value="Unassembled WGS sequence"/>
</dbReference>
<dbReference type="PANTHER" id="PTHR43280">
    <property type="entry name" value="ARAC-FAMILY TRANSCRIPTIONAL REGULATOR"/>
    <property type="match status" value="1"/>
</dbReference>